<dbReference type="RefSeq" id="WP_003337314.1">
    <property type="nucleotide sequence ID" value="NZ_CP007806.1"/>
</dbReference>
<protein>
    <submittedName>
        <fullName evidence="2">Uncharacterized protein</fullName>
    </submittedName>
</protein>
<keyword evidence="1" id="KW-0732">Signal</keyword>
<evidence type="ECO:0000313" key="3">
    <source>
        <dbReference type="Proteomes" id="UP000005850"/>
    </source>
</evidence>
<sequence length="120" mass="13221">MMKKVNILASSLIAVSLMFGAQAVSAHSTVERSPDPAHAIQPSIVYPGYSIVTKNLVVDNHLYIPNTGFFVEGAPGTIRLEPDIANNRTKVIALNPTPFEPALIHDHKSKTTYRIHITWF</sequence>
<evidence type="ECO:0000256" key="1">
    <source>
        <dbReference type="SAM" id="SignalP"/>
    </source>
</evidence>
<accession>A0A075R3L6</accession>
<dbReference type="AlphaFoldDB" id="A0A075R3L6"/>
<dbReference type="EMBL" id="CP007806">
    <property type="protein sequence ID" value="AIG26454.1"/>
    <property type="molecule type" value="Genomic_DNA"/>
</dbReference>
<feature type="chain" id="PRO_5001709481" evidence="1">
    <location>
        <begin position="27"/>
        <end position="120"/>
    </location>
</feature>
<organism evidence="2 3">
    <name type="scientific">Brevibacillus laterosporus LMG 15441</name>
    <dbReference type="NCBI Taxonomy" id="1042163"/>
    <lineage>
        <taxon>Bacteria</taxon>
        <taxon>Bacillati</taxon>
        <taxon>Bacillota</taxon>
        <taxon>Bacilli</taxon>
        <taxon>Bacillales</taxon>
        <taxon>Paenibacillaceae</taxon>
        <taxon>Brevibacillus</taxon>
    </lineage>
</organism>
<evidence type="ECO:0000313" key="2">
    <source>
        <dbReference type="EMBL" id="AIG26454.1"/>
    </source>
</evidence>
<keyword evidence="3" id="KW-1185">Reference proteome</keyword>
<dbReference type="Proteomes" id="UP000005850">
    <property type="component" value="Chromosome"/>
</dbReference>
<reference evidence="2 3" key="1">
    <citation type="journal article" date="2011" name="J. Bacteriol.">
        <title>Genome sequence of Brevibacillus laterosporus LMG 15441, a pathogen of invertebrates.</title>
        <authorList>
            <person name="Djukic M."/>
            <person name="Poehlein A."/>
            <person name="Thurmer A."/>
            <person name="Daniel R."/>
        </authorList>
    </citation>
    <scope>NUCLEOTIDE SEQUENCE [LARGE SCALE GENOMIC DNA]</scope>
    <source>
        <strain evidence="2 3">LMG 15441</strain>
    </source>
</reference>
<gene>
    <name evidence="2" type="ORF">BRLA_c021330</name>
</gene>
<dbReference type="KEGG" id="blr:BRLA_c021330"/>
<dbReference type="HOGENOM" id="CLU_2045224_0_0_9"/>
<name>A0A075R3L6_BRELA</name>
<dbReference type="eggNOG" id="ENOG502ZD6Q">
    <property type="taxonomic scope" value="Bacteria"/>
</dbReference>
<feature type="signal peptide" evidence="1">
    <location>
        <begin position="1"/>
        <end position="26"/>
    </location>
</feature>
<proteinExistence type="predicted"/>